<dbReference type="InterPro" id="IPR019076">
    <property type="entry name" value="Spore_lipoprot_YhcN/YlaJ-like"/>
</dbReference>
<dbReference type="NCBIfam" id="TIGR02898">
    <property type="entry name" value="spore_YhcN_YlaJ"/>
    <property type="match status" value="1"/>
</dbReference>
<dbReference type="EMBL" id="CP121687">
    <property type="protein sequence ID" value="WZL70192.1"/>
    <property type="molecule type" value="Genomic_DNA"/>
</dbReference>
<dbReference type="Proteomes" id="UP001486565">
    <property type="component" value="Chromosome"/>
</dbReference>
<name>A0ABZ2Y4B8_9FIRM</name>
<proteinExistence type="predicted"/>
<keyword evidence="1" id="KW-0449">Lipoprotein</keyword>
<keyword evidence="2" id="KW-1185">Reference proteome</keyword>
<dbReference type="Pfam" id="PF09580">
    <property type="entry name" value="Spore_YhcN_YlaJ"/>
    <property type="match status" value="1"/>
</dbReference>
<dbReference type="RefSeq" id="WP_341877155.1">
    <property type="nucleotide sequence ID" value="NZ_CP121687.1"/>
</dbReference>
<evidence type="ECO:0000313" key="1">
    <source>
        <dbReference type="EMBL" id="WZL70192.1"/>
    </source>
</evidence>
<gene>
    <name evidence="1" type="ORF">QBE51_01290</name>
</gene>
<organism evidence="1 2">
    <name type="scientific">Defluviitalea saccharophila</name>
    <dbReference type="NCBI Taxonomy" id="879970"/>
    <lineage>
        <taxon>Bacteria</taxon>
        <taxon>Bacillati</taxon>
        <taxon>Bacillota</taxon>
        <taxon>Clostridia</taxon>
        <taxon>Lachnospirales</taxon>
        <taxon>Defluviitaleaceae</taxon>
        <taxon>Defluviitalea</taxon>
    </lineage>
</organism>
<accession>A0ABZ2Y4B8</accession>
<dbReference type="InterPro" id="IPR014247">
    <property type="entry name" value="Spore_lipoprot_YhcN/YlaJ"/>
</dbReference>
<sequence length="187" mass="21084">MSKSKYFMFLLCIFILTGCSKNNTINIKSIENRIENINEDQYSPNKIETRGLMEEFKRTNPYNIPEQVERNNAWDVKYSNERAKHIVEVITALPKVKKATVIVTGNTAVVGAELDSNVKDKEEDEIKKLIEEKTYSADASLKNASVTVSPEIVKRINSIAQDLNKGKPIEGLAEELGSIIRRISPIV</sequence>
<dbReference type="PROSITE" id="PS51257">
    <property type="entry name" value="PROKAR_LIPOPROTEIN"/>
    <property type="match status" value="1"/>
</dbReference>
<protein>
    <submittedName>
        <fullName evidence="1">YhcN/YlaJ family sporulation lipoprotein</fullName>
    </submittedName>
</protein>
<reference evidence="1 2" key="1">
    <citation type="submission" date="2023-03" db="EMBL/GenBank/DDBJ databases">
        <title>Novel Species.</title>
        <authorList>
            <person name="Ma S."/>
        </authorList>
    </citation>
    <scope>NUCLEOTIDE SEQUENCE [LARGE SCALE GENOMIC DNA]</scope>
    <source>
        <strain evidence="1 2">LIND6LT2</strain>
    </source>
</reference>
<evidence type="ECO:0000313" key="2">
    <source>
        <dbReference type="Proteomes" id="UP001486565"/>
    </source>
</evidence>